<proteinExistence type="predicted"/>
<sequence>MLVAEHWSSVERGGDGHTNVKGPNVSGSSISLDRVAMRKQFKQTITQKNAENFILVWYFSNGRPTPSLQANLEISLTRVQSPQGYTIPQLPAGPLPFRVGRKLTSVTGQEATLLE</sequence>
<evidence type="ECO:0000313" key="3">
    <source>
        <dbReference type="Proteomes" id="UP000652761"/>
    </source>
</evidence>
<evidence type="ECO:0000313" key="2">
    <source>
        <dbReference type="EMBL" id="MQL70667.1"/>
    </source>
</evidence>
<feature type="region of interest" description="Disordered" evidence="1">
    <location>
        <begin position="1"/>
        <end position="27"/>
    </location>
</feature>
<gene>
    <name evidence="2" type="ORF">Taro_003020</name>
</gene>
<dbReference type="Proteomes" id="UP000652761">
    <property type="component" value="Unassembled WGS sequence"/>
</dbReference>
<reference evidence="2" key="1">
    <citation type="submission" date="2017-07" db="EMBL/GenBank/DDBJ databases">
        <title>Taro Niue Genome Assembly and Annotation.</title>
        <authorList>
            <person name="Atibalentja N."/>
            <person name="Keating K."/>
            <person name="Fields C.J."/>
        </authorList>
    </citation>
    <scope>NUCLEOTIDE SEQUENCE</scope>
    <source>
        <strain evidence="2">Niue_2</strain>
        <tissue evidence="2">Leaf</tissue>
    </source>
</reference>
<accession>A0A843TKR0</accession>
<dbReference type="AlphaFoldDB" id="A0A843TKR0"/>
<organism evidence="2 3">
    <name type="scientific">Colocasia esculenta</name>
    <name type="common">Wild taro</name>
    <name type="synonym">Arum esculentum</name>
    <dbReference type="NCBI Taxonomy" id="4460"/>
    <lineage>
        <taxon>Eukaryota</taxon>
        <taxon>Viridiplantae</taxon>
        <taxon>Streptophyta</taxon>
        <taxon>Embryophyta</taxon>
        <taxon>Tracheophyta</taxon>
        <taxon>Spermatophyta</taxon>
        <taxon>Magnoliopsida</taxon>
        <taxon>Liliopsida</taxon>
        <taxon>Araceae</taxon>
        <taxon>Aroideae</taxon>
        <taxon>Colocasieae</taxon>
        <taxon>Colocasia</taxon>
    </lineage>
</organism>
<protein>
    <submittedName>
        <fullName evidence="2">Uncharacterized protein</fullName>
    </submittedName>
</protein>
<evidence type="ECO:0000256" key="1">
    <source>
        <dbReference type="SAM" id="MobiDB-lite"/>
    </source>
</evidence>
<keyword evidence="3" id="KW-1185">Reference proteome</keyword>
<dbReference type="EMBL" id="NMUH01000075">
    <property type="protein sequence ID" value="MQL70667.1"/>
    <property type="molecule type" value="Genomic_DNA"/>
</dbReference>
<name>A0A843TKR0_COLES</name>
<comment type="caution">
    <text evidence="2">The sequence shown here is derived from an EMBL/GenBank/DDBJ whole genome shotgun (WGS) entry which is preliminary data.</text>
</comment>